<keyword evidence="3" id="KW-0238">DNA-binding</keyword>
<dbReference type="SUPFAM" id="SSF57701">
    <property type="entry name" value="Zn2/Cys6 DNA-binding domain"/>
    <property type="match status" value="1"/>
</dbReference>
<dbReference type="PROSITE" id="PS00463">
    <property type="entry name" value="ZN2_CY6_FUNGAL_1"/>
    <property type="match status" value="1"/>
</dbReference>
<proteinExistence type="predicted"/>
<dbReference type="InterPro" id="IPR036864">
    <property type="entry name" value="Zn2-C6_fun-type_DNA-bd_sf"/>
</dbReference>
<dbReference type="InterPro" id="IPR001138">
    <property type="entry name" value="Zn2Cys6_DnaBD"/>
</dbReference>
<dbReference type="SMART" id="SM00066">
    <property type="entry name" value="GAL4"/>
    <property type="match status" value="1"/>
</dbReference>
<comment type="subcellular location">
    <subcellularLocation>
        <location evidence="1">Nucleus</location>
    </subcellularLocation>
</comment>
<gene>
    <name evidence="7" type="ORF">SBRCBS47491_009689</name>
</gene>
<name>A0ABP0CWS7_9PEZI</name>
<keyword evidence="4" id="KW-0804">Transcription</keyword>
<keyword evidence="5" id="KW-0539">Nucleus</keyword>
<dbReference type="InterPro" id="IPR051089">
    <property type="entry name" value="prtT"/>
</dbReference>
<comment type="caution">
    <text evidence="7">The sequence shown here is derived from an EMBL/GenBank/DDBJ whole genome shotgun (WGS) entry which is preliminary data.</text>
</comment>
<evidence type="ECO:0000259" key="6">
    <source>
        <dbReference type="PROSITE" id="PS50048"/>
    </source>
</evidence>
<dbReference type="Proteomes" id="UP001642406">
    <property type="component" value="Unassembled WGS sequence"/>
</dbReference>
<dbReference type="CDD" id="cd00067">
    <property type="entry name" value="GAL4"/>
    <property type="match status" value="1"/>
</dbReference>
<sequence>MPTPSSPAASALALRDFFGDRKPPEISRKITACVACRKLKIKCQMPDSKPPCTRCKRRELSCTVNHSLQMLLENDVTWKHTIEQKLQLMEEQIKKINTAQATISPSVPWVPCTLLA</sequence>
<dbReference type="Gene3D" id="4.10.240.10">
    <property type="entry name" value="Zn(2)-C6 fungal-type DNA-binding domain"/>
    <property type="match status" value="1"/>
</dbReference>
<protein>
    <recommendedName>
        <fullName evidence="6">Zn(2)-C6 fungal-type domain-containing protein</fullName>
    </recommendedName>
</protein>
<feature type="domain" description="Zn(2)-C6 fungal-type" evidence="6">
    <location>
        <begin position="32"/>
        <end position="64"/>
    </location>
</feature>
<evidence type="ECO:0000313" key="8">
    <source>
        <dbReference type="Proteomes" id="UP001642406"/>
    </source>
</evidence>
<accession>A0ABP0CWS7</accession>
<evidence type="ECO:0000256" key="1">
    <source>
        <dbReference type="ARBA" id="ARBA00004123"/>
    </source>
</evidence>
<reference evidence="7 8" key="1">
    <citation type="submission" date="2024-01" db="EMBL/GenBank/DDBJ databases">
        <authorList>
            <person name="Allen C."/>
            <person name="Tagirdzhanova G."/>
        </authorList>
    </citation>
    <scope>NUCLEOTIDE SEQUENCE [LARGE SCALE GENOMIC DNA]</scope>
</reference>
<evidence type="ECO:0000256" key="5">
    <source>
        <dbReference type="ARBA" id="ARBA00023242"/>
    </source>
</evidence>
<organism evidence="7 8">
    <name type="scientific">Sporothrix bragantina</name>
    <dbReference type="NCBI Taxonomy" id="671064"/>
    <lineage>
        <taxon>Eukaryota</taxon>
        <taxon>Fungi</taxon>
        <taxon>Dikarya</taxon>
        <taxon>Ascomycota</taxon>
        <taxon>Pezizomycotina</taxon>
        <taxon>Sordariomycetes</taxon>
        <taxon>Sordariomycetidae</taxon>
        <taxon>Ophiostomatales</taxon>
        <taxon>Ophiostomataceae</taxon>
        <taxon>Sporothrix</taxon>
    </lineage>
</organism>
<evidence type="ECO:0000256" key="3">
    <source>
        <dbReference type="ARBA" id="ARBA00023125"/>
    </source>
</evidence>
<keyword evidence="8" id="KW-1185">Reference proteome</keyword>
<keyword evidence="2" id="KW-0805">Transcription regulation</keyword>
<evidence type="ECO:0000313" key="7">
    <source>
        <dbReference type="EMBL" id="CAK7236590.1"/>
    </source>
</evidence>
<dbReference type="Pfam" id="PF00172">
    <property type="entry name" value="Zn_clus"/>
    <property type="match status" value="1"/>
</dbReference>
<dbReference type="PANTHER" id="PTHR31845">
    <property type="entry name" value="FINGER DOMAIN PROTEIN, PUTATIVE-RELATED"/>
    <property type="match status" value="1"/>
</dbReference>
<evidence type="ECO:0000256" key="4">
    <source>
        <dbReference type="ARBA" id="ARBA00023163"/>
    </source>
</evidence>
<dbReference type="EMBL" id="CAWUHC010000162">
    <property type="protein sequence ID" value="CAK7236590.1"/>
    <property type="molecule type" value="Genomic_DNA"/>
</dbReference>
<evidence type="ECO:0000256" key="2">
    <source>
        <dbReference type="ARBA" id="ARBA00023015"/>
    </source>
</evidence>
<dbReference type="PANTHER" id="PTHR31845:SF19">
    <property type="entry name" value="TRANSCRIPTION FACTOR DOMAIN-CONTAINING PROTEIN"/>
    <property type="match status" value="1"/>
</dbReference>
<dbReference type="PROSITE" id="PS50048">
    <property type="entry name" value="ZN2_CY6_FUNGAL_2"/>
    <property type="match status" value="1"/>
</dbReference>